<dbReference type="AlphaFoldDB" id="A0ABD0LAN8"/>
<name>A0ABD0LAN8_9CAEN</name>
<proteinExistence type="predicted"/>
<feature type="compositionally biased region" description="Basic and acidic residues" evidence="1">
    <location>
        <begin position="1"/>
        <end position="11"/>
    </location>
</feature>
<protein>
    <submittedName>
        <fullName evidence="2">Uncharacterized protein</fullName>
    </submittedName>
</protein>
<feature type="region of interest" description="Disordered" evidence="1">
    <location>
        <begin position="1"/>
        <end position="34"/>
    </location>
</feature>
<evidence type="ECO:0000313" key="2">
    <source>
        <dbReference type="EMBL" id="KAK7496341.1"/>
    </source>
</evidence>
<evidence type="ECO:0000313" key="3">
    <source>
        <dbReference type="Proteomes" id="UP001519460"/>
    </source>
</evidence>
<organism evidence="2 3">
    <name type="scientific">Batillaria attramentaria</name>
    <dbReference type="NCBI Taxonomy" id="370345"/>
    <lineage>
        <taxon>Eukaryota</taxon>
        <taxon>Metazoa</taxon>
        <taxon>Spiralia</taxon>
        <taxon>Lophotrochozoa</taxon>
        <taxon>Mollusca</taxon>
        <taxon>Gastropoda</taxon>
        <taxon>Caenogastropoda</taxon>
        <taxon>Sorbeoconcha</taxon>
        <taxon>Cerithioidea</taxon>
        <taxon>Batillariidae</taxon>
        <taxon>Batillaria</taxon>
    </lineage>
</organism>
<evidence type="ECO:0000256" key="1">
    <source>
        <dbReference type="SAM" id="MobiDB-lite"/>
    </source>
</evidence>
<dbReference type="EMBL" id="JACVVK020000068">
    <property type="protein sequence ID" value="KAK7496341.1"/>
    <property type="molecule type" value="Genomic_DNA"/>
</dbReference>
<sequence>HQRSLKTDKGEATVASPRDWTTIEHGPSSDRNCQIQPSIPAVRCSVDGCTGTSAGSHRKVE</sequence>
<dbReference type="Proteomes" id="UP001519460">
    <property type="component" value="Unassembled WGS sequence"/>
</dbReference>
<reference evidence="2 3" key="1">
    <citation type="journal article" date="2023" name="Sci. Data">
        <title>Genome assembly of the Korean intertidal mud-creeper Batillaria attramentaria.</title>
        <authorList>
            <person name="Patra A.K."/>
            <person name="Ho P.T."/>
            <person name="Jun S."/>
            <person name="Lee S.J."/>
            <person name="Kim Y."/>
            <person name="Won Y.J."/>
        </authorList>
    </citation>
    <scope>NUCLEOTIDE SEQUENCE [LARGE SCALE GENOMIC DNA]</scope>
    <source>
        <strain evidence="2">Wonlab-2016</strain>
    </source>
</reference>
<feature type="non-terminal residue" evidence="2">
    <location>
        <position position="61"/>
    </location>
</feature>
<comment type="caution">
    <text evidence="2">The sequence shown here is derived from an EMBL/GenBank/DDBJ whole genome shotgun (WGS) entry which is preliminary data.</text>
</comment>
<accession>A0ABD0LAN8</accession>
<gene>
    <name evidence="2" type="ORF">BaRGS_00012506</name>
</gene>
<feature type="non-terminal residue" evidence="2">
    <location>
        <position position="1"/>
    </location>
</feature>
<keyword evidence="3" id="KW-1185">Reference proteome</keyword>